<dbReference type="Proteomes" id="UP001166004">
    <property type="component" value="Unassembled WGS sequence"/>
</dbReference>
<evidence type="ECO:0000256" key="1">
    <source>
        <dbReference type="ARBA" id="ARBA00037999"/>
    </source>
</evidence>
<protein>
    <submittedName>
        <fullName evidence="3">dTDP-4-amino-4,6-dideoxygalactose transaminase</fullName>
    </submittedName>
</protein>
<accession>A0ABX1T182</accession>
<dbReference type="RefSeq" id="WP_169036373.1">
    <property type="nucleotide sequence ID" value="NZ_LANA01000002.1"/>
</dbReference>
<dbReference type="InterPro" id="IPR015421">
    <property type="entry name" value="PyrdxlP-dep_Trfase_major"/>
</dbReference>
<dbReference type="InterPro" id="IPR015422">
    <property type="entry name" value="PyrdxlP-dep_Trfase_small"/>
</dbReference>
<evidence type="ECO:0000313" key="4">
    <source>
        <dbReference type="Proteomes" id="UP001166004"/>
    </source>
</evidence>
<evidence type="ECO:0000313" key="3">
    <source>
        <dbReference type="EMBL" id="NMN67872.1"/>
    </source>
</evidence>
<dbReference type="InterPro" id="IPR015424">
    <property type="entry name" value="PyrdxlP-dep_Trfase"/>
</dbReference>
<dbReference type="PANTHER" id="PTHR30244">
    <property type="entry name" value="TRANSAMINASE"/>
    <property type="match status" value="1"/>
</dbReference>
<dbReference type="Gene3D" id="3.40.640.10">
    <property type="entry name" value="Type I PLP-dependent aspartate aminotransferase-like (Major domain)"/>
    <property type="match status" value="1"/>
</dbReference>
<gene>
    <name evidence="3" type="ORF">VP91_00010220</name>
</gene>
<dbReference type="PIRSF" id="PIRSF000390">
    <property type="entry name" value="PLP_StrS"/>
    <property type="match status" value="1"/>
</dbReference>
<keyword evidence="4" id="KW-1185">Reference proteome</keyword>
<dbReference type="Pfam" id="PF01041">
    <property type="entry name" value="DegT_DnrJ_EryC1"/>
    <property type="match status" value="1"/>
</dbReference>
<sequence length="366" mass="41926">MKRIPIFKLNFEKKFQDKYKNLSNKVFNSKAISEGYYVKKFEKNFSSLVNSKYSIAVTNGTAALEIAFRTINILNKEVIVPTNTFFATIIAIINAGGKPVFCDNKPDSPEMDIEEIKNKITKKTKAICIVHVGGIISNDCSNIVKICKKKKLFLIEDAAHAHGSFLNKDLYAGTIGDIGCFSFYPTKVMTTGEGGMITTNNKKFYVKMNSSKNFGRGKNPNFINFLGSNNKISEFTAIFGLLELERIKKRINKRKKLVMRYLEKLKDNDNYDVIIQNKGRCSYYKCIIKTKLNSKIIEKFCKKNGINLTGKVWDTPIHKQNVFQKYVTRNNLKNSEKFSKYHICPPNYPELTYDEIDYVCTILNKI</sequence>
<comment type="similarity">
    <text evidence="1 2">Belongs to the DegT/DnrJ/EryC1 family.</text>
</comment>
<name>A0ABX1T182_PELUQ</name>
<dbReference type="PANTHER" id="PTHR30244:SF34">
    <property type="entry name" value="DTDP-4-AMINO-4,6-DIDEOXYGALACTOSE TRANSAMINASE"/>
    <property type="match status" value="1"/>
</dbReference>
<evidence type="ECO:0000256" key="2">
    <source>
        <dbReference type="RuleBase" id="RU004508"/>
    </source>
</evidence>
<proteinExistence type="inferred from homology"/>
<dbReference type="SUPFAM" id="SSF53383">
    <property type="entry name" value="PLP-dependent transferases"/>
    <property type="match status" value="1"/>
</dbReference>
<organism evidence="3 4">
    <name type="scientific">Pelagibacter ubique</name>
    <dbReference type="NCBI Taxonomy" id="198252"/>
    <lineage>
        <taxon>Bacteria</taxon>
        <taxon>Pseudomonadati</taxon>
        <taxon>Pseudomonadota</taxon>
        <taxon>Alphaproteobacteria</taxon>
        <taxon>Candidatus Pelagibacterales</taxon>
        <taxon>Candidatus Pelagibacteraceae</taxon>
        <taxon>Candidatus Pelagibacter</taxon>
    </lineage>
</organism>
<comment type="caution">
    <text evidence="3">The sequence shown here is derived from an EMBL/GenBank/DDBJ whole genome shotgun (WGS) entry which is preliminary data.</text>
</comment>
<dbReference type="InterPro" id="IPR000653">
    <property type="entry name" value="DegT/StrS_aminotransferase"/>
</dbReference>
<dbReference type="Gene3D" id="3.90.1150.10">
    <property type="entry name" value="Aspartate Aminotransferase, domain 1"/>
    <property type="match status" value="1"/>
</dbReference>
<dbReference type="EMBL" id="LANA01000002">
    <property type="protein sequence ID" value="NMN67872.1"/>
    <property type="molecule type" value="Genomic_DNA"/>
</dbReference>
<keyword evidence="2" id="KW-0663">Pyridoxal phosphate</keyword>
<reference evidence="3 4" key="1">
    <citation type="submission" date="2019-07" db="EMBL/GenBank/DDBJ databases">
        <title>SAR11 Genome Evolution.</title>
        <authorList>
            <person name="Giovannoni S."/>
        </authorList>
    </citation>
    <scope>NUCLEOTIDE SEQUENCE [LARGE SCALE GENOMIC DNA]</scope>
    <source>
        <strain evidence="3 4">HTCC9565</strain>
    </source>
</reference>